<dbReference type="InterPro" id="IPR015590">
    <property type="entry name" value="Aldehyde_DH_dom"/>
</dbReference>
<dbReference type="PANTHER" id="PTHR43217">
    <property type="entry name" value="SUCCINATE SEMIALDEHYDE DEHYDROGENASE [NAD(P)+] SAD"/>
    <property type="match status" value="1"/>
</dbReference>
<dbReference type="PROSITE" id="PS00687">
    <property type="entry name" value="ALDEHYDE_DEHYDR_GLU"/>
    <property type="match status" value="1"/>
</dbReference>
<proteinExistence type="inferred from homology"/>
<keyword evidence="8" id="KW-1185">Reference proteome</keyword>
<comment type="similarity">
    <text evidence="1 5">Belongs to the aldehyde dehydrogenase family.</text>
</comment>
<evidence type="ECO:0000259" key="6">
    <source>
        <dbReference type="Pfam" id="PF00171"/>
    </source>
</evidence>
<comment type="caution">
    <text evidence="7">The sequence shown here is derived from an EMBL/GenBank/DDBJ whole genome shotgun (WGS) entry which is preliminary data.</text>
</comment>
<dbReference type="CDD" id="cd07100">
    <property type="entry name" value="ALDH_SSADH1_GabD1"/>
    <property type="match status" value="1"/>
</dbReference>
<sequence length="456" mass="49520">MAYATVNPYTGKTLKTFPTATLEEVDAALETAHAAFGVWKNEPIEERTFILDKAASLLEAERNEYAEMLTTEMGKIMSEAQAEVSVCVAILRYYVEHTKDLLRPRMLLTQGFGETDVHLVNDPTGIIFAVEPWNFPYYQVIRVAAPQLAAGNVVMLKHASNVPQCAALMERLFLEAGAPKGVFTNLYLPHDLTEHVIASPYVRGVALTGSEKAGAIIASLAGKHLKKSTLELGGMDAFIVLDDADIQLAAEWAVRGRNRNAGQVCVSSKRFIVVDAVYDEFVRRYRAEAAKLVPGDPADPKTTLAPLSSATAKQQVERQVADIVAQGAKIEYLVDVPKEGNFFPSALLTDIPEGSEATRTEIFGPVAQLYRAKDEADAIRIANDCPYGLGGSVFTSDIHHAQEIARQLDTGMVTINRASASGPDIPFGGVKNSGYGHELIDLGLKEFLNQKVVING</sequence>
<keyword evidence="3 5" id="KW-0560">Oxidoreductase</keyword>
<evidence type="ECO:0000313" key="7">
    <source>
        <dbReference type="EMBL" id="PJM74159.1"/>
    </source>
</evidence>
<dbReference type="Proteomes" id="UP000229095">
    <property type="component" value="Unassembled WGS sequence"/>
</dbReference>
<dbReference type="InterPro" id="IPR016163">
    <property type="entry name" value="Ald_DH_C"/>
</dbReference>
<dbReference type="Pfam" id="PF00171">
    <property type="entry name" value="Aldedh"/>
    <property type="match status" value="1"/>
</dbReference>
<name>A0A2M9HBI2_9BIFI</name>
<feature type="domain" description="Aldehyde dehydrogenase" evidence="6">
    <location>
        <begin position="3"/>
        <end position="453"/>
    </location>
</feature>
<dbReference type="OrthoDB" id="6882680at2"/>
<organism evidence="7 8">
    <name type="scientific">Bifidobacterium primatium</name>
    <dbReference type="NCBI Taxonomy" id="2045438"/>
    <lineage>
        <taxon>Bacteria</taxon>
        <taxon>Bacillati</taxon>
        <taxon>Actinomycetota</taxon>
        <taxon>Actinomycetes</taxon>
        <taxon>Bifidobacteriales</taxon>
        <taxon>Bifidobacteriaceae</taxon>
        <taxon>Bifidobacterium</taxon>
    </lineage>
</organism>
<dbReference type="AlphaFoldDB" id="A0A2M9HBI2"/>
<dbReference type="EMBL" id="PEBI01000001">
    <property type="protein sequence ID" value="PJM74159.1"/>
    <property type="molecule type" value="Genomic_DNA"/>
</dbReference>
<evidence type="ECO:0000313" key="8">
    <source>
        <dbReference type="Proteomes" id="UP000229095"/>
    </source>
</evidence>
<dbReference type="Gene3D" id="3.40.309.10">
    <property type="entry name" value="Aldehyde Dehydrogenase, Chain A, domain 2"/>
    <property type="match status" value="1"/>
</dbReference>
<dbReference type="InterPro" id="IPR016161">
    <property type="entry name" value="Ald_DH/histidinol_DH"/>
</dbReference>
<dbReference type="InterPro" id="IPR044148">
    <property type="entry name" value="ALDH_GabD1-like"/>
</dbReference>
<dbReference type="FunFam" id="3.40.605.10:FF:000012">
    <property type="entry name" value="NAD-dependent succinate-semialdehyde dehydrogenase"/>
    <property type="match status" value="1"/>
</dbReference>
<accession>A0A2M9HBI2</accession>
<dbReference type="InterPro" id="IPR029510">
    <property type="entry name" value="Ald_DH_CS_GLU"/>
</dbReference>
<evidence type="ECO:0000256" key="2">
    <source>
        <dbReference type="ARBA" id="ARBA00022857"/>
    </source>
</evidence>
<evidence type="ECO:0000256" key="4">
    <source>
        <dbReference type="PROSITE-ProRule" id="PRU10007"/>
    </source>
</evidence>
<dbReference type="InterPro" id="IPR016162">
    <property type="entry name" value="Ald_DH_N"/>
</dbReference>
<dbReference type="Gene3D" id="3.40.605.10">
    <property type="entry name" value="Aldehyde Dehydrogenase, Chain A, domain 1"/>
    <property type="match status" value="1"/>
</dbReference>
<evidence type="ECO:0000256" key="3">
    <source>
        <dbReference type="ARBA" id="ARBA00023002"/>
    </source>
</evidence>
<dbReference type="RefSeq" id="WP_100510302.1">
    <property type="nucleotide sequence ID" value="NZ_PEBI01000001.1"/>
</dbReference>
<dbReference type="FunFam" id="3.40.309.10:FF:000009">
    <property type="entry name" value="Aldehyde dehydrogenase A"/>
    <property type="match status" value="1"/>
</dbReference>
<dbReference type="PANTHER" id="PTHR43217:SF2">
    <property type="entry name" value="SUCCINATE-SEMIALDEHYDE DEHYDROGENASE [NADP(+)]"/>
    <property type="match status" value="1"/>
</dbReference>
<evidence type="ECO:0000256" key="1">
    <source>
        <dbReference type="ARBA" id="ARBA00009986"/>
    </source>
</evidence>
<reference evidence="7 8" key="1">
    <citation type="submission" date="2017-10" db="EMBL/GenBank/DDBJ databases">
        <title>Draft genome sequences of strains TRE 1, TRE 9, TRE H and TRI 7, isolated from tamarins, belonging to four potential novel Bifidobacterium species.</title>
        <authorList>
            <person name="Mattarelli P."/>
            <person name="Modesto M."/>
            <person name="Puglisi E."/>
            <person name="Morelli L."/>
            <person name="Spezio C."/>
            <person name="Bonetti A."/>
            <person name="Sandri C."/>
        </authorList>
    </citation>
    <scope>NUCLEOTIDE SEQUENCE [LARGE SCALE GENOMIC DNA]</scope>
    <source>
        <strain evidence="8">TRE1</strain>
    </source>
</reference>
<dbReference type="InterPro" id="IPR047110">
    <property type="entry name" value="GABD/Sad-like"/>
</dbReference>
<gene>
    <name evidence="7" type="ORF">CS006_03230</name>
</gene>
<dbReference type="GO" id="GO:0004777">
    <property type="term" value="F:succinate-semialdehyde dehydrogenase (NAD+) activity"/>
    <property type="evidence" value="ECO:0007669"/>
    <property type="project" value="TreeGrafter"/>
</dbReference>
<protein>
    <submittedName>
        <fullName evidence="7">Succinate-semialdehyde dehydrogenase</fullName>
    </submittedName>
</protein>
<dbReference type="GO" id="GO:0004030">
    <property type="term" value="F:aldehyde dehydrogenase [NAD(P)+] activity"/>
    <property type="evidence" value="ECO:0007669"/>
    <property type="project" value="InterPro"/>
</dbReference>
<keyword evidence="2" id="KW-0521">NADP</keyword>
<feature type="active site" evidence="4">
    <location>
        <position position="231"/>
    </location>
</feature>
<evidence type="ECO:0000256" key="5">
    <source>
        <dbReference type="RuleBase" id="RU003345"/>
    </source>
</evidence>
<dbReference type="SUPFAM" id="SSF53720">
    <property type="entry name" value="ALDH-like"/>
    <property type="match status" value="1"/>
</dbReference>